<keyword evidence="2" id="KW-1185">Reference proteome</keyword>
<sequence>MKTVAHQPCRWIDKAGSEQLSWEDDLRENRETLDREVWLISYRHSSYWSENGGLSSLFRWHRDGGSPIICIVSCTHPKDEAPLPAIPSHMHLPATRKGEWDESVWFWDPGFGLWALGVGVRLSPTRHRLPDLPPRCFRWSILAMMCLLMNMRAPAWGDNRCVGEIGGPKRLVILPNHLLLRGRSFEALQHRPVPLRYCKPMRGISLK</sequence>
<gene>
    <name evidence="1" type="ORF">LY79DRAFT_534510</name>
</gene>
<dbReference type="RefSeq" id="XP_060421211.1">
    <property type="nucleotide sequence ID" value="XM_060556434.1"/>
</dbReference>
<proteinExistence type="predicted"/>
<dbReference type="AlphaFoldDB" id="A0AAD8QE07"/>
<evidence type="ECO:0000313" key="1">
    <source>
        <dbReference type="EMBL" id="KAK1600715.1"/>
    </source>
</evidence>
<organism evidence="1 2">
    <name type="scientific">Colletotrichum navitas</name>
    <dbReference type="NCBI Taxonomy" id="681940"/>
    <lineage>
        <taxon>Eukaryota</taxon>
        <taxon>Fungi</taxon>
        <taxon>Dikarya</taxon>
        <taxon>Ascomycota</taxon>
        <taxon>Pezizomycotina</taxon>
        <taxon>Sordariomycetes</taxon>
        <taxon>Hypocreomycetidae</taxon>
        <taxon>Glomerellales</taxon>
        <taxon>Glomerellaceae</taxon>
        <taxon>Colletotrichum</taxon>
        <taxon>Colletotrichum graminicola species complex</taxon>
    </lineage>
</organism>
<dbReference type="Proteomes" id="UP001230504">
    <property type="component" value="Unassembled WGS sequence"/>
</dbReference>
<dbReference type="GeneID" id="85440674"/>
<accession>A0AAD8QE07</accession>
<reference evidence="1" key="1">
    <citation type="submission" date="2021-06" db="EMBL/GenBank/DDBJ databases">
        <title>Comparative genomics, transcriptomics and evolutionary studies reveal genomic signatures of adaptation to plant cell wall in hemibiotrophic fungi.</title>
        <authorList>
            <consortium name="DOE Joint Genome Institute"/>
            <person name="Baroncelli R."/>
            <person name="Diaz J.F."/>
            <person name="Benocci T."/>
            <person name="Peng M."/>
            <person name="Battaglia E."/>
            <person name="Haridas S."/>
            <person name="Andreopoulos W."/>
            <person name="Labutti K."/>
            <person name="Pangilinan J."/>
            <person name="Floch G.L."/>
            <person name="Makela M.R."/>
            <person name="Henrissat B."/>
            <person name="Grigoriev I.V."/>
            <person name="Crouch J.A."/>
            <person name="De Vries R.P."/>
            <person name="Sukno S.A."/>
            <person name="Thon M.R."/>
        </authorList>
    </citation>
    <scope>NUCLEOTIDE SEQUENCE</scope>
    <source>
        <strain evidence="1">CBS 125086</strain>
    </source>
</reference>
<dbReference type="EMBL" id="JAHLJV010000001">
    <property type="protein sequence ID" value="KAK1600715.1"/>
    <property type="molecule type" value="Genomic_DNA"/>
</dbReference>
<name>A0AAD8QE07_9PEZI</name>
<protein>
    <submittedName>
        <fullName evidence="1">Uncharacterized protein</fullName>
    </submittedName>
</protein>
<comment type="caution">
    <text evidence="1">The sequence shown here is derived from an EMBL/GenBank/DDBJ whole genome shotgun (WGS) entry which is preliminary data.</text>
</comment>
<evidence type="ECO:0000313" key="2">
    <source>
        <dbReference type="Proteomes" id="UP001230504"/>
    </source>
</evidence>